<reference evidence="2 3" key="1">
    <citation type="journal article" date="2016" name="Antonie Van Leeuwenhoek">
        <title>Nocardia donostiensis sp. nov., isolated from human respiratory specimens.</title>
        <authorList>
            <person name="Ercibengoa M."/>
            <person name="Bell M."/>
            <person name="Marimon J.M."/>
            <person name="Humrighouse B."/>
            <person name="Klenk H.P."/>
            <person name="Potter G."/>
            <person name="Perez-Trallero E."/>
        </authorList>
    </citation>
    <scope>NUCLEOTIDE SEQUENCE [LARGE SCALE GENOMIC DNA]</scope>
    <source>
        <strain evidence="2 3">X1655</strain>
    </source>
</reference>
<evidence type="ECO:0000313" key="2">
    <source>
        <dbReference type="EMBL" id="ONM48166.1"/>
    </source>
</evidence>
<evidence type="ECO:0000256" key="1">
    <source>
        <dbReference type="SAM" id="MobiDB-lite"/>
    </source>
</evidence>
<feature type="compositionally biased region" description="Polar residues" evidence="1">
    <location>
        <begin position="220"/>
        <end position="238"/>
    </location>
</feature>
<evidence type="ECO:0008006" key="4">
    <source>
        <dbReference type="Google" id="ProtNLM"/>
    </source>
</evidence>
<dbReference type="RefSeq" id="WP_077117289.1">
    <property type="nucleotide sequence ID" value="NZ_LOKT01000011.1"/>
</dbReference>
<dbReference type="STRING" id="1538463.B0T36_17025"/>
<feature type="region of interest" description="Disordered" evidence="1">
    <location>
        <begin position="219"/>
        <end position="238"/>
    </location>
</feature>
<organism evidence="2 3">
    <name type="scientific">Nocardia donostiensis</name>
    <dbReference type="NCBI Taxonomy" id="1538463"/>
    <lineage>
        <taxon>Bacteria</taxon>
        <taxon>Bacillati</taxon>
        <taxon>Actinomycetota</taxon>
        <taxon>Actinomycetes</taxon>
        <taxon>Mycobacteriales</taxon>
        <taxon>Nocardiaceae</taxon>
        <taxon>Nocardia</taxon>
    </lineage>
</organism>
<dbReference type="Pfam" id="PF08843">
    <property type="entry name" value="AbiEii"/>
    <property type="match status" value="1"/>
</dbReference>
<comment type="caution">
    <text evidence="2">The sequence shown here is derived from an EMBL/GenBank/DDBJ whole genome shotgun (WGS) entry which is preliminary data.</text>
</comment>
<dbReference type="AlphaFoldDB" id="A0A1W0B581"/>
<evidence type="ECO:0000313" key="3">
    <source>
        <dbReference type="Proteomes" id="UP000188836"/>
    </source>
</evidence>
<sequence length="238" mass="26424">MDPRQHELARIALQTVGRRGFVLGGGHAVVLHGMGTRPSEDVDLFSDVRGTPGEVADDVIAAFESAGHSVTVVRRSPDLVQLTVTYPDGYAAKVDLGVFWRSQSPVLLEVGPVLHPDDAVAGKMDALFNRWAPRDYLDIDAILGSGRYSQKQLITIATAQPRLRPDYVRRIPVVPTQDPRPRLHRLWNQREQDRRDACTLRRMGRRADQLTDVEVAVHTRGTNSHSVHQPTSCEATSD</sequence>
<dbReference type="InterPro" id="IPR014942">
    <property type="entry name" value="AbiEii"/>
</dbReference>
<proteinExistence type="predicted"/>
<gene>
    <name evidence="2" type="ORF">B0T46_14355</name>
</gene>
<dbReference type="OrthoDB" id="3870258at2"/>
<keyword evidence="3" id="KW-1185">Reference proteome</keyword>
<accession>A0A1W0B581</accession>
<protein>
    <recommendedName>
        <fullName evidence="4">Nucleotidyl transferase AbiEii/AbiGii toxin family protein</fullName>
    </recommendedName>
</protein>
<name>A0A1W0B581_9NOCA</name>
<dbReference type="Proteomes" id="UP000188836">
    <property type="component" value="Unassembled WGS sequence"/>
</dbReference>
<dbReference type="EMBL" id="MUMY01000011">
    <property type="protein sequence ID" value="ONM48166.1"/>
    <property type="molecule type" value="Genomic_DNA"/>
</dbReference>